<dbReference type="Proteomes" id="UP000198923">
    <property type="component" value="Unassembled WGS sequence"/>
</dbReference>
<dbReference type="OrthoDB" id="3514167at2"/>
<dbReference type="GO" id="GO:0016887">
    <property type="term" value="F:ATP hydrolysis activity"/>
    <property type="evidence" value="ECO:0007669"/>
    <property type="project" value="InterPro"/>
</dbReference>
<dbReference type="InterPro" id="IPR017871">
    <property type="entry name" value="ABC_transporter-like_CS"/>
</dbReference>
<dbReference type="PANTHER" id="PTHR42788:SF17">
    <property type="entry name" value="ALIPHATIC SULFONATES IMPORT ATP-BINDING PROTEIN SSUB"/>
    <property type="match status" value="1"/>
</dbReference>
<dbReference type="InterPro" id="IPR027417">
    <property type="entry name" value="P-loop_NTPase"/>
</dbReference>
<accession>A0A1G7T5Z8</accession>
<reference evidence="8 9" key="1">
    <citation type="submission" date="2016-10" db="EMBL/GenBank/DDBJ databases">
        <authorList>
            <person name="de Groot N.N."/>
        </authorList>
    </citation>
    <scope>NUCLEOTIDE SEQUENCE [LARGE SCALE GENOMIC DNA]</scope>
    <source>
        <strain evidence="8 9">CPCC 201354</strain>
    </source>
</reference>
<keyword evidence="2" id="KW-1003">Cell membrane</keyword>
<dbReference type="SMART" id="SM00382">
    <property type="entry name" value="AAA"/>
    <property type="match status" value="1"/>
</dbReference>
<dbReference type="Gene3D" id="3.40.50.300">
    <property type="entry name" value="P-loop containing nucleotide triphosphate hydrolases"/>
    <property type="match status" value="1"/>
</dbReference>
<organism evidence="8 9">
    <name type="scientific">Sinosporangium album</name>
    <dbReference type="NCBI Taxonomy" id="504805"/>
    <lineage>
        <taxon>Bacteria</taxon>
        <taxon>Bacillati</taxon>
        <taxon>Actinomycetota</taxon>
        <taxon>Actinomycetes</taxon>
        <taxon>Streptosporangiales</taxon>
        <taxon>Streptosporangiaceae</taxon>
        <taxon>Sinosporangium</taxon>
    </lineage>
</organism>
<dbReference type="SUPFAM" id="SSF52540">
    <property type="entry name" value="P-loop containing nucleoside triphosphate hydrolases"/>
    <property type="match status" value="1"/>
</dbReference>
<keyword evidence="6" id="KW-0472">Membrane</keyword>
<evidence type="ECO:0000256" key="4">
    <source>
        <dbReference type="ARBA" id="ARBA00022840"/>
    </source>
</evidence>
<dbReference type="PANTHER" id="PTHR42788">
    <property type="entry name" value="TAURINE IMPORT ATP-BINDING PROTEIN-RELATED"/>
    <property type="match status" value="1"/>
</dbReference>
<evidence type="ECO:0000313" key="9">
    <source>
        <dbReference type="Proteomes" id="UP000198923"/>
    </source>
</evidence>
<feature type="domain" description="ABC transporter" evidence="7">
    <location>
        <begin position="11"/>
        <end position="224"/>
    </location>
</feature>
<name>A0A1G7T5Z8_9ACTN</name>
<dbReference type="AlphaFoldDB" id="A0A1G7T5Z8"/>
<keyword evidence="5" id="KW-1278">Translocase</keyword>
<dbReference type="STRING" id="504805.SAMN05421505_103114"/>
<evidence type="ECO:0000256" key="2">
    <source>
        <dbReference type="ARBA" id="ARBA00022475"/>
    </source>
</evidence>
<keyword evidence="4 8" id="KW-0067">ATP-binding</keyword>
<proteinExistence type="predicted"/>
<dbReference type="PROSITE" id="PS00211">
    <property type="entry name" value="ABC_TRANSPORTER_1"/>
    <property type="match status" value="1"/>
</dbReference>
<evidence type="ECO:0000256" key="6">
    <source>
        <dbReference type="ARBA" id="ARBA00023136"/>
    </source>
</evidence>
<sequence length="236" mass="25176">MSALTARAHAVRLRGVRRVFGERAVLDGVDLSLAPGEFVALLGASGTGKTTLLRILAGLDGADEGDVLVPEVRTVVFQEPRLIPSKRVLDNVVLGLPRSARASGPAALAEVGLAGHARAWPATLSGGEAQRVALARALVREPGLLLLDEPFAALDALTRLRMQDLVAELCRTHRPAVLLVTHDVDEAIRLADRVIVLTAGTLSTDVRVALDHPRERTDPEFAALRRRLLEDLGVSS</sequence>
<protein>
    <submittedName>
        <fullName evidence="8">Sulfonate transport system ATP-binding protein</fullName>
    </submittedName>
</protein>
<dbReference type="InterPro" id="IPR003593">
    <property type="entry name" value="AAA+_ATPase"/>
</dbReference>
<keyword evidence="1" id="KW-0813">Transport</keyword>
<dbReference type="EMBL" id="FNCN01000003">
    <property type="protein sequence ID" value="SDG30454.1"/>
    <property type="molecule type" value="Genomic_DNA"/>
</dbReference>
<dbReference type="PROSITE" id="PS50893">
    <property type="entry name" value="ABC_TRANSPORTER_2"/>
    <property type="match status" value="1"/>
</dbReference>
<evidence type="ECO:0000256" key="5">
    <source>
        <dbReference type="ARBA" id="ARBA00022967"/>
    </source>
</evidence>
<keyword evidence="3" id="KW-0547">Nucleotide-binding</keyword>
<dbReference type="GO" id="GO:0005524">
    <property type="term" value="F:ATP binding"/>
    <property type="evidence" value="ECO:0007669"/>
    <property type="project" value="UniProtKB-KW"/>
</dbReference>
<gene>
    <name evidence="8" type="ORF">SAMN05421505_103114</name>
</gene>
<evidence type="ECO:0000259" key="7">
    <source>
        <dbReference type="PROSITE" id="PS50893"/>
    </source>
</evidence>
<dbReference type="RefSeq" id="WP_093168303.1">
    <property type="nucleotide sequence ID" value="NZ_FNCN01000003.1"/>
</dbReference>
<dbReference type="Pfam" id="PF00005">
    <property type="entry name" value="ABC_tran"/>
    <property type="match status" value="1"/>
</dbReference>
<dbReference type="InterPro" id="IPR003439">
    <property type="entry name" value="ABC_transporter-like_ATP-bd"/>
</dbReference>
<evidence type="ECO:0000256" key="3">
    <source>
        <dbReference type="ARBA" id="ARBA00022741"/>
    </source>
</evidence>
<dbReference type="InterPro" id="IPR050166">
    <property type="entry name" value="ABC_transporter_ATP-bind"/>
</dbReference>
<keyword evidence="9" id="KW-1185">Reference proteome</keyword>
<evidence type="ECO:0000313" key="8">
    <source>
        <dbReference type="EMBL" id="SDG30454.1"/>
    </source>
</evidence>
<evidence type="ECO:0000256" key="1">
    <source>
        <dbReference type="ARBA" id="ARBA00022448"/>
    </source>
</evidence>